<dbReference type="PANTHER" id="PTHR32251:SF17">
    <property type="entry name" value="STEROID 5-ALPHA REDUCTASE C-TERMINAL DOMAIN-CONTAINING PROTEIN"/>
    <property type="match status" value="1"/>
</dbReference>
<keyword evidence="1" id="KW-0812">Transmembrane</keyword>
<feature type="transmembrane region" description="Helical" evidence="1">
    <location>
        <begin position="105"/>
        <end position="127"/>
    </location>
</feature>
<evidence type="ECO:0000313" key="3">
    <source>
        <dbReference type="Proteomes" id="UP001230207"/>
    </source>
</evidence>
<reference evidence="2 3" key="1">
    <citation type="submission" date="2023-07" db="EMBL/GenBank/DDBJ databases">
        <title>Genomic Encyclopedia of Type Strains, Phase IV (KMG-IV): sequencing the most valuable type-strain genomes for metagenomic binning, comparative biology and taxonomic classification.</title>
        <authorList>
            <person name="Goeker M."/>
        </authorList>
    </citation>
    <scope>NUCLEOTIDE SEQUENCE [LARGE SCALE GENOMIC DNA]</scope>
    <source>
        <strain evidence="2 3">DSM 1112</strain>
    </source>
</reference>
<dbReference type="InterPro" id="IPR010721">
    <property type="entry name" value="UstE-like"/>
</dbReference>
<comment type="caution">
    <text evidence="2">The sequence shown here is derived from an EMBL/GenBank/DDBJ whole genome shotgun (WGS) entry which is preliminary data.</text>
</comment>
<accession>A0ABU0BYQ4</accession>
<sequence>MDFFLLLLIASGLSLAMAGAWVIQRASGASGWIDTIWSFTVGLGGIAAAILVDARTDRRNAVAIIVALWSLRLGSHIAARTRGGEEDPRYARLIKEWGDSAGWRLFVFLQVQALAAFILVLAILLAAANATPYPRLWDILAILVALVALAGEAISDLQLSRFRKTPRAKTDVCETGLWRYSRHPNYFFEWLFWCSWPLMALSSSPSSALSLFAPALMYWLLVHVSGIPPLEDHMLRSRGEKFRALQGRVNAFFPGPPKTTTSEGTRR</sequence>
<name>A0ABU0BYQ4_9HYPH</name>
<proteinExistence type="predicted"/>
<evidence type="ECO:0000313" key="2">
    <source>
        <dbReference type="EMBL" id="MDQ0321967.1"/>
    </source>
</evidence>
<keyword evidence="1" id="KW-1133">Transmembrane helix</keyword>
<feature type="transmembrane region" description="Helical" evidence="1">
    <location>
        <begin position="139"/>
        <end position="159"/>
    </location>
</feature>
<dbReference type="RefSeq" id="WP_307233007.1">
    <property type="nucleotide sequence ID" value="NZ_JAUSVF010000001.1"/>
</dbReference>
<gene>
    <name evidence="2" type="ORF">QO002_004105</name>
</gene>
<dbReference type="Gene3D" id="1.20.120.1630">
    <property type="match status" value="1"/>
</dbReference>
<organism evidence="2 3">
    <name type="scientific">Pararhizobium capsulatum DSM 1112</name>
    <dbReference type="NCBI Taxonomy" id="1121113"/>
    <lineage>
        <taxon>Bacteria</taxon>
        <taxon>Pseudomonadati</taxon>
        <taxon>Pseudomonadota</taxon>
        <taxon>Alphaproteobacteria</taxon>
        <taxon>Hyphomicrobiales</taxon>
        <taxon>Rhizobiaceae</taxon>
        <taxon>Rhizobium/Agrobacterium group</taxon>
        <taxon>Pararhizobium</taxon>
    </lineage>
</organism>
<keyword evidence="1" id="KW-0472">Membrane</keyword>
<dbReference type="Proteomes" id="UP001230207">
    <property type="component" value="Unassembled WGS sequence"/>
</dbReference>
<dbReference type="PANTHER" id="PTHR32251">
    <property type="entry name" value="3-OXO-5-ALPHA-STEROID 4-DEHYDROGENASE"/>
    <property type="match status" value="1"/>
</dbReference>
<dbReference type="Pfam" id="PF06966">
    <property type="entry name" value="DUF1295"/>
    <property type="match status" value="1"/>
</dbReference>
<protein>
    <submittedName>
        <fullName evidence="2">Steroid 5-alpha reductase family enzyme</fullName>
    </submittedName>
</protein>
<evidence type="ECO:0000256" key="1">
    <source>
        <dbReference type="SAM" id="Phobius"/>
    </source>
</evidence>
<feature type="transmembrane region" description="Helical" evidence="1">
    <location>
        <begin position="36"/>
        <end position="54"/>
    </location>
</feature>
<dbReference type="PROSITE" id="PS50244">
    <property type="entry name" value="S5A_REDUCTASE"/>
    <property type="match status" value="1"/>
</dbReference>
<keyword evidence="3" id="KW-1185">Reference proteome</keyword>
<dbReference type="EMBL" id="JAUSVF010000001">
    <property type="protein sequence ID" value="MDQ0321967.1"/>
    <property type="molecule type" value="Genomic_DNA"/>
</dbReference>